<proteinExistence type="inferred from homology"/>
<evidence type="ECO:0000313" key="9">
    <source>
        <dbReference type="Proteomes" id="UP000267535"/>
    </source>
</evidence>
<organism evidence="8 9">
    <name type="scientific">Amphritea balenae</name>
    <dbReference type="NCBI Taxonomy" id="452629"/>
    <lineage>
        <taxon>Bacteria</taxon>
        <taxon>Pseudomonadati</taxon>
        <taxon>Pseudomonadota</taxon>
        <taxon>Gammaproteobacteria</taxon>
        <taxon>Oceanospirillales</taxon>
        <taxon>Oceanospirillaceae</taxon>
        <taxon>Amphritea</taxon>
    </lineage>
</organism>
<accession>A0A3P1SWX2</accession>
<gene>
    <name evidence="8" type="ORF">EHS89_04115</name>
</gene>
<keyword evidence="9" id="KW-1185">Reference proteome</keyword>
<feature type="transmembrane region" description="Helical" evidence="6">
    <location>
        <begin position="6"/>
        <end position="25"/>
    </location>
</feature>
<dbReference type="SUPFAM" id="SSF52833">
    <property type="entry name" value="Thioredoxin-like"/>
    <property type="match status" value="1"/>
</dbReference>
<evidence type="ECO:0000256" key="5">
    <source>
        <dbReference type="ARBA" id="ARBA00023284"/>
    </source>
</evidence>
<dbReference type="Gene3D" id="3.40.30.10">
    <property type="entry name" value="Glutaredoxin"/>
    <property type="match status" value="1"/>
</dbReference>
<dbReference type="OrthoDB" id="9780340at2"/>
<keyword evidence="6" id="KW-0812">Transmembrane</keyword>
<reference evidence="8 9" key="1">
    <citation type="submission" date="2018-11" db="EMBL/GenBank/DDBJ databases">
        <title>The draft genome sequence of Amphritea balenae JAMM 1525T.</title>
        <authorList>
            <person name="Fang Z."/>
            <person name="Zhang Y."/>
            <person name="Han X."/>
        </authorList>
    </citation>
    <scope>NUCLEOTIDE SEQUENCE [LARGE SCALE GENOMIC DNA]</scope>
    <source>
        <strain evidence="8 9">JAMM 1525</strain>
    </source>
</reference>
<keyword evidence="6" id="KW-1133">Transmembrane helix</keyword>
<dbReference type="RefSeq" id="WP_124924816.1">
    <property type="nucleotide sequence ID" value="NZ_BMOH01000001.1"/>
</dbReference>
<evidence type="ECO:0000256" key="6">
    <source>
        <dbReference type="SAM" id="Phobius"/>
    </source>
</evidence>
<dbReference type="AlphaFoldDB" id="A0A3P1SWX2"/>
<keyword evidence="5" id="KW-0676">Redox-active center</keyword>
<name>A0A3P1SWX2_9GAMM</name>
<evidence type="ECO:0000256" key="2">
    <source>
        <dbReference type="ARBA" id="ARBA00022729"/>
    </source>
</evidence>
<evidence type="ECO:0000259" key="7">
    <source>
        <dbReference type="PROSITE" id="PS51352"/>
    </source>
</evidence>
<evidence type="ECO:0000256" key="1">
    <source>
        <dbReference type="ARBA" id="ARBA00005791"/>
    </source>
</evidence>
<dbReference type="Proteomes" id="UP000267535">
    <property type="component" value="Unassembled WGS sequence"/>
</dbReference>
<keyword evidence="2" id="KW-0732">Signal</keyword>
<keyword evidence="4" id="KW-1015">Disulfide bond</keyword>
<feature type="domain" description="Thioredoxin" evidence="7">
    <location>
        <begin position="24"/>
        <end position="212"/>
    </location>
</feature>
<dbReference type="InterPro" id="IPR013766">
    <property type="entry name" value="Thioredoxin_domain"/>
</dbReference>
<dbReference type="GO" id="GO:0016491">
    <property type="term" value="F:oxidoreductase activity"/>
    <property type="evidence" value="ECO:0007669"/>
    <property type="project" value="UniProtKB-KW"/>
</dbReference>
<comment type="similarity">
    <text evidence="1">Belongs to the thioredoxin family. DsbA subfamily.</text>
</comment>
<dbReference type="InterPro" id="IPR012336">
    <property type="entry name" value="Thioredoxin-like_fold"/>
</dbReference>
<dbReference type="InterPro" id="IPR036249">
    <property type="entry name" value="Thioredoxin-like_sf"/>
</dbReference>
<keyword evidence="3" id="KW-0560">Oxidoreductase</keyword>
<protein>
    <submittedName>
        <fullName evidence="8">Disulfide bond formation protein DsbA</fullName>
    </submittedName>
</protein>
<sequence>MTRPKIILSITFIAAIVFAAAAYFWTQQRAESVNAQAHENSLLERPYSPSFGPDNAKVTIVEFFDPACEACRAFYPFVKRIMAENPDDIRVVLRYTTFHEGSDVVVRILEAARLQKLFKPVLEAVLIKQPVWADHGNPNLSLVWDAVEAAGLNVEQAKKDMQSSAITKVLQQDTADVKAVGVEKTPTFFVNGKALPSFGAKQLKALVDSELAAQ</sequence>
<dbReference type="PANTHER" id="PTHR13887:SF14">
    <property type="entry name" value="DISULFIDE BOND FORMATION PROTEIN D"/>
    <property type="match status" value="1"/>
</dbReference>
<keyword evidence="6" id="KW-0472">Membrane</keyword>
<comment type="caution">
    <text evidence="8">The sequence shown here is derived from an EMBL/GenBank/DDBJ whole genome shotgun (WGS) entry which is preliminary data.</text>
</comment>
<dbReference type="PANTHER" id="PTHR13887">
    <property type="entry name" value="GLUTATHIONE S-TRANSFERASE KAPPA"/>
    <property type="match status" value="1"/>
</dbReference>
<evidence type="ECO:0000256" key="4">
    <source>
        <dbReference type="ARBA" id="ARBA00023157"/>
    </source>
</evidence>
<evidence type="ECO:0000313" key="8">
    <source>
        <dbReference type="EMBL" id="RRD01742.1"/>
    </source>
</evidence>
<dbReference type="PROSITE" id="PS51352">
    <property type="entry name" value="THIOREDOXIN_2"/>
    <property type="match status" value="1"/>
</dbReference>
<dbReference type="Pfam" id="PF13462">
    <property type="entry name" value="Thioredoxin_4"/>
    <property type="match status" value="1"/>
</dbReference>
<evidence type="ECO:0000256" key="3">
    <source>
        <dbReference type="ARBA" id="ARBA00023002"/>
    </source>
</evidence>
<dbReference type="EMBL" id="RQXV01000001">
    <property type="protein sequence ID" value="RRD01742.1"/>
    <property type="molecule type" value="Genomic_DNA"/>
</dbReference>